<keyword evidence="2 5" id="KW-0479">Metal-binding</keyword>
<comment type="subcellular location">
    <subcellularLocation>
        <location evidence="5">Endoplasmic reticulum membrane</location>
        <topology evidence="5">Single-pass membrane protein</topology>
    </subcellularLocation>
    <subcellularLocation>
        <location evidence="5">Mitochondrion outer membrane</location>
        <topology evidence="5">Single-pass membrane protein</topology>
    </subcellularLocation>
</comment>
<gene>
    <name evidence="8" type="ORF">Q8A67_013508</name>
</gene>
<evidence type="ECO:0000313" key="8">
    <source>
        <dbReference type="EMBL" id="KAK2890865.1"/>
    </source>
</evidence>
<keyword evidence="9" id="KW-1185">Reference proteome</keyword>
<name>A0AA88PIE9_9TELE</name>
<evidence type="ECO:0000256" key="4">
    <source>
        <dbReference type="ARBA" id="ARBA00023014"/>
    </source>
</evidence>
<feature type="domain" description="Iron-binding zinc finger CDGSH type" evidence="7">
    <location>
        <begin position="68"/>
        <end position="106"/>
    </location>
</feature>
<organism evidence="8 9">
    <name type="scientific">Cirrhinus molitorella</name>
    <name type="common">mud carp</name>
    <dbReference type="NCBI Taxonomy" id="172907"/>
    <lineage>
        <taxon>Eukaryota</taxon>
        <taxon>Metazoa</taxon>
        <taxon>Chordata</taxon>
        <taxon>Craniata</taxon>
        <taxon>Vertebrata</taxon>
        <taxon>Euteleostomi</taxon>
        <taxon>Actinopterygii</taxon>
        <taxon>Neopterygii</taxon>
        <taxon>Teleostei</taxon>
        <taxon>Ostariophysi</taxon>
        <taxon>Cypriniformes</taxon>
        <taxon>Cyprinidae</taxon>
        <taxon>Labeoninae</taxon>
        <taxon>Labeonini</taxon>
        <taxon>Cirrhinus</taxon>
    </lineage>
</organism>
<comment type="cofactor">
    <cofactor evidence="5">
        <name>[2Fe-2S] cluster</name>
        <dbReference type="ChEBI" id="CHEBI:190135"/>
    </cofactor>
    <text evidence="5">Binds 1 [2Fe-2S] cluster.</text>
</comment>
<feature type="region of interest" description="Disordered" evidence="6">
    <location>
        <begin position="188"/>
        <end position="233"/>
    </location>
</feature>
<dbReference type="GO" id="GO:0046872">
    <property type="term" value="F:metal ion binding"/>
    <property type="evidence" value="ECO:0007669"/>
    <property type="project" value="UniProtKB-UniRule"/>
</dbReference>
<evidence type="ECO:0000256" key="2">
    <source>
        <dbReference type="ARBA" id="ARBA00022723"/>
    </source>
</evidence>
<protein>
    <recommendedName>
        <fullName evidence="5">CDGSH iron-sulfur domain-containing protein 2</fullName>
    </recommendedName>
</protein>
<proteinExistence type="inferred from homology"/>
<dbReference type="InterPro" id="IPR018967">
    <property type="entry name" value="FeS-contain_CDGSH-typ"/>
</dbReference>
<dbReference type="Gene3D" id="3.40.5.90">
    <property type="entry name" value="CDGSH iron-sulfur domain, mitoNEET-type"/>
    <property type="match status" value="1"/>
</dbReference>
<evidence type="ECO:0000313" key="9">
    <source>
        <dbReference type="Proteomes" id="UP001187343"/>
    </source>
</evidence>
<dbReference type="Pfam" id="PF09360">
    <property type="entry name" value="zf-CDGSH"/>
    <property type="match status" value="1"/>
</dbReference>
<sequence length="245" mass="27463">MASQVPGLSALTKPGLIPGFKVTKDQLTTIVPVAVAAALSTYLLTRYFSSQSSPKSKVNMSINKDSPKVVHSFDMEDIGNKAVYCRCWRSKKFPYCDGAHTKHNEETVFSIHWRTVTRNPPQTRSQQRRTDRSALIVPDELFHFPANARAPVCDWEGARNGGKFLPPWRCHFPTLQLAACQTHRTLTRGGVDSKRRGGASASHWMDGQMDPQQNGSSATEEVSKHDDYGNESSPFDFYTKIEFIR</sequence>
<comment type="subunit">
    <text evidence="5">Homodimer.</text>
</comment>
<reference evidence="8" key="1">
    <citation type="submission" date="2023-08" db="EMBL/GenBank/DDBJ databases">
        <title>Chromosome-level Genome Assembly of mud carp (Cirrhinus molitorella).</title>
        <authorList>
            <person name="Liu H."/>
        </authorList>
    </citation>
    <scope>NUCLEOTIDE SEQUENCE</scope>
    <source>
        <strain evidence="8">Prfri</strain>
        <tissue evidence="8">Muscle</tissue>
    </source>
</reference>
<dbReference type="Proteomes" id="UP001187343">
    <property type="component" value="Unassembled WGS sequence"/>
</dbReference>
<dbReference type="GO" id="GO:0005741">
    <property type="term" value="C:mitochondrial outer membrane"/>
    <property type="evidence" value="ECO:0007669"/>
    <property type="project" value="UniProtKB-SubCell"/>
</dbReference>
<dbReference type="SMART" id="SM00704">
    <property type="entry name" value="ZnF_CDGSH"/>
    <property type="match status" value="1"/>
</dbReference>
<dbReference type="InterPro" id="IPR045131">
    <property type="entry name" value="CISD1/2"/>
</dbReference>
<evidence type="ECO:0000256" key="5">
    <source>
        <dbReference type="RuleBase" id="RU369084"/>
    </source>
</evidence>
<comment type="caution">
    <text evidence="8">The sequence shown here is derived from an EMBL/GenBank/DDBJ whole genome shotgun (WGS) entry which is preliminary data.</text>
</comment>
<dbReference type="GO" id="GO:0010506">
    <property type="term" value="P:regulation of autophagy"/>
    <property type="evidence" value="ECO:0007669"/>
    <property type="project" value="UniProtKB-UniRule"/>
</dbReference>
<evidence type="ECO:0000259" key="7">
    <source>
        <dbReference type="SMART" id="SM00704"/>
    </source>
</evidence>
<dbReference type="GO" id="GO:0051537">
    <property type="term" value="F:2 iron, 2 sulfur cluster binding"/>
    <property type="evidence" value="ECO:0007669"/>
    <property type="project" value="UniProtKB-UniRule"/>
</dbReference>
<keyword evidence="5" id="KW-0256">Endoplasmic reticulum</keyword>
<dbReference type="GO" id="GO:0005789">
    <property type="term" value="C:endoplasmic reticulum membrane"/>
    <property type="evidence" value="ECO:0007669"/>
    <property type="project" value="UniProtKB-SubCell"/>
</dbReference>
<evidence type="ECO:0000256" key="6">
    <source>
        <dbReference type="SAM" id="MobiDB-lite"/>
    </source>
</evidence>
<evidence type="ECO:0000256" key="1">
    <source>
        <dbReference type="ARBA" id="ARBA00022714"/>
    </source>
</evidence>
<dbReference type="PANTHER" id="PTHR13680:SF34">
    <property type="entry name" value="CDGSH IRON-SULFUR DOMAIN-CONTAINING PROTEIN 1"/>
    <property type="match status" value="1"/>
</dbReference>
<dbReference type="InterPro" id="IPR042216">
    <property type="entry name" value="MitoNEET_CISD"/>
</dbReference>
<keyword evidence="1 5" id="KW-0001">2Fe-2S</keyword>
<dbReference type="AlphaFoldDB" id="A0AA88PIE9"/>
<keyword evidence="4 5" id="KW-0411">Iron-sulfur</keyword>
<dbReference type="PANTHER" id="PTHR13680">
    <property type="entry name" value="CDGSH IRON-SULFUR DOMAIN-CONTAINING PROTEIN 1"/>
    <property type="match status" value="1"/>
</dbReference>
<accession>A0AA88PIE9</accession>
<dbReference type="EMBL" id="JAUYZG010000013">
    <property type="protein sequence ID" value="KAK2890865.1"/>
    <property type="molecule type" value="Genomic_DNA"/>
</dbReference>
<comment type="similarity">
    <text evidence="5">Belongs to the CISD protein family. CISD2 subfamily.</text>
</comment>
<comment type="function">
    <text evidence="5">Regulator of autophagy that contributes to antagonize BECN1-mediated cellular autophagy at the endoplasmic reticulum. Participates in the interaction of BCL2 with BECN1 and is required for BCL2-mediated depression of endoplasmic reticulum Ca(2+) stores during autophagy.</text>
</comment>
<evidence type="ECO:0000256" key="3">
    <source>
        <dbReference type="ARBA" id="ARBA00023004"/>
    </source>
</evidence>
<feature type="compositionally biased region" description="Polar residues" evidence="6">
    <location>
        <begin position="210"/>
        <end position="220"/>
    </location>
</feature>
<keyword evidence="3 5" id="KW-0408">Iron</keyword>